<evidence type="ECO:0000313" key="2">
    <source>
        <dbReference type="Proteomes" id="UP000202170"/>
    </source>
</evidence>
<dbReference type="OrthoDB" id="17107at10239"/>
<dbReference type="InterPro" id="IPR004590">
    <property type="entry name" value="ssDNA_annealing_RecT"/>
</dbReference>
<accession>A0A1B3AYG8</accession>
<proteinExistence type="predicted"/>
<dbReference type="NCBIfam" id="TIGR00616">
    <property type="entry name" value="rect"/>
    <property type="match status" value="1"/>
</dbReference>
<dbReference type="Proteomes" id="UP000202170">
    <property type="component" value="Segment"/>
</dbReference>
<dbReference type="InterPro" id="IPR018330">
    <property type="entry name" value="RecT_fam"/>
</dbReference>
<dbReference type="GO" id="GO:0003677">
    <property type="term" value="F:DNA binding"/>
    <property type="evidence" value="ECO:0007669"/>
    <property type="project" value="InterPro"/>
</dbReference>
<keyword evidence="2" id="KW-1185">Reference proteome</keyword>
<dbReference type="Pfam" id="PF03837">
    <property type="entry name" value="RecT"/>
    <property type="match status" value="1"/>
</dbReference>
<name>A0A1B3AYG8_9CAUD</name>
<sequence length="276" mass="30561">MSLIGNAIAQQQGEPSGNAPAQQQNSPFSLIESRSDDFFKVMPSQVDHRTWLRMAQAAVKAKPEIERAASNDYAALMRALLECARLGHIPGTEDYYLTIRSGKIQGAESYKGMIQRILRSGQYSRVVAEVVYDTEYAAGKFQYDRNTDDRPRHEIDWAARTRDAKPIMSYAYAVRFDGTTTAVAIADPRAVGKARALSKGKVWQDWDETMVLKTAIRRLIEFVDTSTEDLRNQLGNIAAATEPFTTATISPPDDPTVVLDQSNVIDGEIVAGEIEA</sequence>
<dbReference type="RefSeq" id="YP_009287562.1">
    <property type="nucleotide sequence ID" value="NC_031074.1"/>
</dbReference>
<protein>
    <submittedName>
        <fullName evidence="1">RecT-like DNA pairing protein</fullName>
    </submittedName>
</protein>
<gene>
    <name evidence="1" type="primary">94</name>
    <name evidence="1" type="ORF">SEA_BANTAM_94</name>
</gene>
<dbReference type="EMBL" id="KX557272">
    <property type="protein sequence ID" value="AOE43783.1"/>
    <property type="molecule type" value="Genomic_DNA"/>
</dbReference>
<reference evidence="2" key="1">
    <citation type="submission" date="2016-07" db="EMBL/GenBank/DDBJ databases">
        <authorList>
            <person name="Florea S."/>
            <person name="Webb J.S."/>
            <person name="Jaromczyk J."/>
            <person name="Schardl C.L."/>
        </authorList>
    </citation>
    <scope>NUCLEOTIDE SEQUENCE [LARGE SCALE GENOMIC DNA]</scope>
</reference>
<dbReference type="KEGG" id="vg:29080358"/>
<dbReference type="GeneID" id="29080358"/>
<organism evidence="1 2">
    <name type="scientific">Gordonia phage Bantam</name>
    <dbReference type="NCBI Taxonomy" id="1887641"/>
    <lineage>
        <taxon>Viruses</taxon>
        <taxon>Duplodnaviria</taxon>
        <taxon>Heunggongvirae</taxon>
        <taxon>Uroviricota</taxon>
        <taxon>Caudoviricetes</taxon>
        <taxon>Bantamvirus</taxon>
        <taxon>Bantamvirus bantam</taxon>
    </lineage>
</organism>
<dbReference type="GO" id="GO:0006259">
    <property type="term" value="P:DNA metabolic process"/>
    <property type="evidence" value="ECO:0007669"/>
    <property type="project" value="InterPro"/>
</dbReference>
<evidence type="ECO:0000313" key="1">
    <source>
        <dbReference type="EMBL" id="AOE43783.1"/>
    </source>
</evidence>